<keyword evidence="2" id="KW-0812">Transmembrane</keyword>
<keyword evidence="5" id="KW-0325">Glycoprotein</keyword>
<evidence type="ECO:0000256" key="1">
    <source>
        <dbReference type="ARBA" id="ARBA00004167"/>
    </source>
</evidence>
<dbReference type="Proteomes" id="UP000826234">
    <property type="component" value="Unassembled WGS sequence"/>
</dbReference>
<dbReference type="Pfam" id="PF14921">
    <property type="entry name" value="APCDDC"/>
    <property type="match status" value="2"/>
</dbReference>
<evidence type="ECO:0000256" key="2">
    <source>
        <dbReference type="ARBA" id="ARBA00022692"/>
    </source>
</evidence>
<evidence type="ECO:0000256" key="3">
    <source>
        <dbReference type="ARBA" id="ARBA00022729"/>
    </source>
</evidence>
<proteinExistence type="predicted"/>
<comment type="caution">
    <text evidence="8">The sequence shown here is derived from an EMBL/GenBank/DDBJ whole genome shotgun (WGS) entry which is preliminary data.</text>
</comment>
<keyword evidence="9" id="KW-1185">Reference proteome</keyword>
<dbReference type="PANTHER" id="PTHR31021">
    <property type="entry name" value="ADENOMATOSIS POLYPOSIS COLI DOWN-REGULATED 1"/>
    <property type="match status" value="1"/>
</dbReference>
<evidence type="ECO:0000256" key="5">
    <source>
        <dbReference type="ARBA" id="ARBA00023180"/>
    </source>
</evidence>
<evidence type="ECO:0000259" key="7">
    <source>
        <dbReference type="SMART" id="SM01352"/>
    </source>
</evidence>
<evidence type="ECO:0000256" key="4">
    <source>
        <dbReference type="ARBA" id="ARBA00023136"/>
    </source>
</evidence>
<feature type="region of interest" description="Disordered" evidence="6">
    <location>
        <begin position="430"/>
        <end position="451"/>
    </location>
</feature>
<dbReference type="InterPro" id="IPR029405">
    <property type="entry name" value="APCDD1_dom"/>
</dbReference>
<sequence>MMFSYASGKKLWDVPISHTSQNGPGKLRWESQCQYQLRHLQDGARISALLPPRLEGHWVSTGCEVRPGPEFLTRSYTFFANRLFKAYQFYYHDPACREPTYSLIIKGKIRLRQASWITRGATEADYHLHKVGIVFHSQRAMWETVARINQSSGEHCSEFLPAGRTWAPGVVYELLSAKAERDCTSGLGFAMHELSLVRVEKYQPSLFLQQNQGSGEVEELYLGDIHTEWSERLHYRPTGYQHPLQNAMHHIHPCPACGIIYRADEHHPPVLPNRPELPMLLTGRWVSSRCEVRPAVLFLTRYFIFHGHNHTWEGYYYHYSDPLCKQPTFTVYASGHYTQEAPSLIVKGGTELVFKVTHARVTPMDQVTVAMLNSSDFGSCGEAGSWHIGEELDVTHTNGCAALGIRLPHTEYELFRIEQDAKERSLLYIGERPTDGSSPSTPSKRPTSYQSPLLQCGGTSAALARLSESNFLRRLGNDVSSGAVKTLPQVSLLSFLLIQLVRWD</sequence>
<dbReference type="InterPro" id="IPR042425">
    <property type="entry name" value="APCDD1"/>
</dbReference>
<protein>
    <recommendedName>
        <fullName evidence="7">APCDD1 domain-containing protein</fullName>
    </recommendedName>
</protein>
<organism evidence="8 9">
    <name type="scientific">Phrynosoma platyrhinos</name>
    <name type="common">Desert horned lizard</name>
    <dbReference type="NCBI Taxonomy" id="52577"/>
    <lineage>
        <taxon>Eukaryota</taxon>
        <taxon>Metazoa</taxon>
        <taxon>Chordata</taxon>
        <taxon>Craniata</taxon>
        <taxon>Vertebrata</taxon>
        <taxon>Euteleostomi</taxon>
        <taxon>Lepidosauria</taxon>
        <taxon>Squamata</taxon>
        <taxon>Bifurcata</taxon>
        <taxon>Unidentata</taxon>
        <taxon>Episquamata</taxon>
        <taxon>Toxicofera</taxon>
        <taxon>Iguania</taxon>
        <taxon>Phrynosomatidae</taxon>
        <taxon>Phrynosomatinae</taxon>
        <taxon>Phrynosoma</taxon>
    </lineage>
</organism>
<dbReference type="SMART" id="SM01352">
    <property type="entry name" value="APCDDC"/>
    <property type="match status" value="2"/>
</dbReference>
<evidence type="ECO:0000313" key="9">
    <source>
        <dbReference type="Proteomes" id="UP000826234"/>
    </source>
</evidence>
<feature type="compositionally biased region" description="Low complexity" evidence="6">
    <location>
        <begin position="437"/>
        <end position="448"/>
    </location>
</feature>
<keyword evidence="4" id="KW-0472">Membrane</keyword>
<accession>A0ABQ7SPI7</accession>
<name>A0ABQ7SPI7_PHRPL</name>
<reference evidence="8 9" key="1">
    <citation type="journal article" date="2022" name="Gigascience">
        <title>A chromosome-level genome assembly and annotation of the desert horned lizard, Phrynosoma platyrhinos, provides insight into chromosomal rearrangements among reptiles.</title>
        <authorList>
            <person name="Koochekian N."/>
            <person name="Ascanio A."/>
            <person name="Farleigh K."/>
            <person name="Card D.C."/>
            <person name="Schield D.R."/>
            <person name="Castoe T.A."/>
            <person name="Jezkova T."/>
        </authorList>
    </citation>
    <scope>NUCLEOTIDE SEQUENCE [LARGE SCALE GENOMIC DNA]</scope>
    <source>
        <strain evidence="8">NK-2021</strain>
    </source>
</reference>
<comment type="subcellular location">
    <subcellularLocation>
        <location evidence="1">Membrane</location>
        <topology evidence="1">Single-pass membrane protein</topology>
    </subcellularLocation>
</comment>
<dbReference type="PANTHER" id="PTHR31021:SF3">
    <property type="entry name" value="PROTEIN APCDD1-LIKE"/>
    <property type="match status" value="1"/>
</dbReference>
<keyword evidence="3" id="KW-0732">Signal</keyword>
<feature type="domain" description="APCDD1" evidence="7">
    <location>
        <begin position="274"/>
        <end position="489"/>
    </location>
</feature>
<feature type="domain" description="APCDD1" evidence="7">
    <location>
        <begin position="32"/>
        <end position="273"/>
    </location>
</feature>
<evidence type="ECO:0000313" key="8">
    <source>
        <dbReference type="EMBL" id="KAH0619190.1"/>
    </source>
</evidence>
<evidence type="ECO:0000256" key="6">
    <source>
        <dbReference type="SAM" id="MobiDB-lite"/>
    </source>
</evidence>
<dbReference type="EMBL" id="JAIPUX010005289">
    <property type="protein sequence ID" value="KAH0619190.1"/>
    <property type="molecule type" value="Genomic_DNA"/>
</dbReference>
<gene>
    <name evidence="8" type="ORF">JD844_018983</name>
</gene>